<dbReference type="EMBL" id="BARU01022174">
    <property type="protein sequence ID" value="GAH53758.1"/>
    <property type="molecule type" value="Genomic_DNA"/>
</dbReference>
<accession>X1I850</accession>
<feature type="non-terminal residue" evidence="1">
    <location>
        <position position="1"/>
    </location>
</feature>
<dbReference type="AlphaFoldDB" id="X1I850"/>
<organism evidence="1">
    <name type="scientific">marine sediment metagenome</name>
    <dbReference type="NCBI Taxonomy" id="412755"/>
    <lineage>
        <taxon>unclassified sequences</taxon>
        <taxon>metagenomes</taxon>
        <taxon>ecological metagenomes</taxon>
    </lineage>
</organism>
<protein>
    <submittedName>
        <fullName evidence="1">Uncharacterized protein</fullName>
    </submittedName>
</protein>
<comment type="caution">
    <text evidence="1">The sequence shown here is derived from an EMBL/GenBank/DDBJ whole genome shotgun (WGS) entry which is preliminary data.</text>
</comment>
<name>X1I850_9ZZZZ</name>
<gene>
    <name evidence="1" type="ORF">S03H2_36159</name>
</gene>
<reference evidence="1" key="1">
    <citation type="journal article" date="2014" name="Front. Microbiol.">
        <title>High frequency of phylogenetically diverse reductive dehalogenase-homologous genes in deep subseafloor sedimentary metagenomes.</title>
        <authorList>
            <person name="Kawai M."/>
            <person name="Futagami T."/>
            <person name="Toyoda A."/>
            <person name="Takaki Y."/>
            <person name="Nishi S."/>
            <person name="Hori S."/>
            <person name="Arai W."/>
            <person name="Tsubouchi T."/>
            <person name="Morono Y."/>
            <person name="Uchiyama I."/>
            <person name="Ito T."/>
            <person name="Fujiyama A."/>
            <person name="Inagaki F."/>
            <person name="Takami H."/>
        </authorList>
    </citation>
    <scope>NUCLEOTIDE SEQUENCE</scope>
    <source>
        <strain evidence="1">Expedition CK06-06</strain>
    </source>
</reference>
<proteinExistence type="predicted"/>
<evidence type="ECO:0000313" key="1">
    <source>
        <dbReference type="EMBL" id="GAH53758.1"/>
    </source>
</evidence>
<sequence length="55" mass="6267">VSIENIAYISFQAPKCQFRTIRIYQGPPNQKLAVFVEKVIAGPDRDSIEESLERT</sequence>